<gene>
    <name evidence="1" type="ORF">IFJ97_07330</name>
</gene>
<accession>A0A8J6XY08</accession>
<proteinExistence type="predicted"/>
<evidence type="ECO:0000313" key="2">
    <source>
        <dbReference type="Proteomes" id="UP000598633"/>
    </source>
</evidence>
<dbReference type="AlphaFoldDB" id="A0A8J6XY08"/>
<dbReference type="EMBL" id="JACXWA010000120">
    <property type="protein sequence ID" value="MBD3871152.1"/>
    <property type="molecule type" value="Genomic_DNA"/>
</dbReference>
<organism evidence="1 2">
    <name type="scientific">Candidatus Sulfomarinibacter kjeldsenii</name>
    <dbReference type="NCBI Taxonomy" id="2885994"/>
    <lineage>
        <taxon>Bacteria</taxon>
        <taxon>Pseudomonadati</taxon>
        <taxon>Acidobacteriota</taxon>
        <taxon>Thermoanaerobaculia</taxon>
        <taxon>Thermoanaerobaculales</taxon>
        <taxon>Candidatus Sulfomarinibacteraceae</taxon>
        <taxon>Candidatus Sulfomarinibacter</taxon>
    </lineage>
</organism>
<sequence length="122" mass="13551">MPHIILTGTLDFMAVASSLDREPQRWRAAVLKNEASWHRSDGLAVLVEGVVIEHSRPLHPVAVINQSHGDTSVRLWRLAQVERTPAVQRWLASIARELQRLGAGPIKTTNIADDLLHGLDLD</sequence>
<evidence type="ECO:0000313" key="1">
    <source>
        <dbReference type="EMBL" id="MBD3871152.1"/>
    </source>
</evidence>
<reference evidence="1 2" key="1">
    <citation type="submission" date="2020-08" db="EMBL/GenBank/DDBJ databases">
        <title>Acidobacteriota in marine sediments use diverse sulfur dissimilation pathways.</title>
        <authorList>
            <person name="Wasmund K."/>
        </authorList>
    </citation>
    <scope>NUCLEOTIDE SEQUENCE [LARGE SCALE GENOMIC DNA]</scope>
    <source>
        <strain evidence="1">MAG AM3-A</strain>
    </source>
</reference>
<dbReference type="Proteomes" id="UP000598633">
    <property type="component" value="Unassembled WGS sequence"/>
</dbReference>
<name>A0A8J6XY08_9BACT</name>
<protein>
    <submittedName>
        <fullName evidence="1">Uncharacterized protein</fullName>
    </submittedName>
</protein>
<comment type="caution">
    <text evidence="1">The sequence shown here is derived from an EMBL/GenBank/DDBJ whole genome shotgun (WGS) entry which is preliminary data.</text>
</comment>